<feature type="domain" description="HTH tetR-type" evidence="3">
    <location>
        <begin position="15"/>
        <end position="62"/>
    </location>
</feature>
<organism evidence="4 5">
    <name type="scientific">Clavibacter tessellarius</name>
    <dbReference type="NCBI Taxonomy" id="31965"/>
    <lineage>
        <taxon>Bacteria</taxon>
        <taxon>Bacillati</taxon>
        <taxon>Actinomycetota</taxon>
        <taxon>Actinomycetes</taxon>
        <taxon>Micrococcales</taxon>
        <taxon>Microbacteriaceae</taxon>
        <taxon>Clavibacter</taxon>
    </lineage>
</organism>
<dbReference type="OrthoDB" id="3237195at2"/>
<evidence type="ECO:0000313" key="5">
    <source>
        <dbReference type="Proteomes" id="UP000215316"/>
    </source>
</evidence>
<feature type="region of interest" description="Disordered" evidence="2">
    <location>
        <begin position="213"/>
        <end position="244"/>
    </location>
</feature>
<protein>
    <submittedName>
        <fullName evidence="4">TetR family transcriptional regulator</fullName>
    </submittedName>
</protein>
<dbReference type="SUPFAM" id="SSF46689">
    <property type="entry name" value="Homeodomain-like"/>
    <property type="match status" value="1"/>
</dbReference>
<dbReference type="InterPro" id="IPR009057">
    <property type="entry name" value="Homeodomain-like_sf"/>
</dbReference>
<evidence type="ECO:0000256" key="1">
    <source>
        <dbReference type="ARBA" id="ARBA00023125"/>
    </source>
</evidence>
<keyword evidence="5" id="KW-1185">Reference proteome</keyword>
<comment type="caution">
    <text evidence="4">The sequence shown here is derived from an EMBL/GenBank/DDBJ whole genome shotgun (WGS) entry which is preliminary data.</text>
</comment>
<dbReference type="RefSeq" id="WP_094126484.1">
    <property type="nucleotide sequence ID" value="NZ_CP040788.1"/>
</dbReference>
<keyword evidence="1" id="KW-0238">DNA-binding</keyword>
<dbReference type="AlphaFoldDB" id="A0A225C548"/>
<dbReference type="Proteomes" id="UP000215316">
    <property type="component" value="Unassembled WGS sequence"/>
</dbReference>
<evidence type="ECO:0000313" key="4">
    <source>
        <dbReference type="EMBL" id="OQJ62097.1"/>
    </source>
</evidence>
<proteinExistence type="predicted"/>
<feature type="compositionally biased region" description="Low complexity" evidence="2">
    <location>
        <begin position="225"/>
        <end position="244"/>
    </location>
</feature>
<gene>
    <name evidence="4" type="ORF">B5P24_03195</name>
</gene>
<evidence type="ECO:0000256" key="2">
    <source>
        <dbReference type="SAM" id="MobiDB-lite"/>
    </source>
</evidence>
<dbReference type="InterPro" id="IPR036271">
    <property type="entry name" value="Tet_transcr_reg_TetR-rel_C_sf"/>
</dbReference>
<dbReference type="GO" id="GO:0003677">
    <property type="term" value="F:DNA binding"/>
    <property type="evidence" value="ECO:0007669"/>
    <property type="project" value="UniProtKB-KW"/>
</dbReference>
<accession>A0A225C548</accession>
<dbReference type="SUPFAM" id="SSF48498">
    <property type="entry name" value="Tetracyclin repressor-like, C-terminal domain"/>
    <property type="match status" value="1"/>
</dbReference>
<evidence type="ECO:0000259" key="3">
    <source>
        <dbReference type="Pfam" id="PF00440"/>
    </source>
</evidence>
<sequence length="244" mass="25877">MDQRQAAVSRARRAIVEAAGAQFATHGYEGTSFSRVAEAMGKPKSAIGYHLFASKESLAGAVVDDQEDRWLRIEAALDRPGALPELVVFLLTAARTVEVCPVAAGAVRLLQDLPRLGLAVERRFDVWGFTREHLAAELALRGVPVAAADLDLTVDVLLSATFGVLSYRSPRAADGDLAERLRALWIPLLAHLGIADADAVVCAARPLDLARVEEGRPDPSEAHLGPARAAGRAAAPAPEGRARA</sequence>
<dbReference type="Pfam" id="PF00440">
    <property type="entry name" value="TetR_N"/>
    <property type="match status" value="1"/>
</dbReference>
<dbReference type="EMBL" id="MZMQ01000001">
    <property type="protein sequence ID" value="OQJ62097.1"/>
    <property type="molecule type" value="Genomic_DNA"/>
</dbReference>
<reference evidence="4" key="1">
    <citation type="submission" date="2017-08" db="EMBL/GenBank/DDBJ databases">
        <title>Genomes of multiple Clavibacter strains from different subspecies.</title>
        <authorList>
            <person name="Yuan X.-K."/>
            <person name="Li X.-S."/>
            <person name="Nie J."/>
            <person name="De Boer S.H."/>
        </authorList>
    </citation>
    <scope>NUCLEOTIDE SEQUENCE [LARGE SCALE GENOMIC DNA]</scope>
    <source>
        <strain evidence="4">ATCC 33566</strain>
    </source>
</reference>
<name>A0A225C548_9MICO</name>
<dbReference type="Gene3D" id="1.10.357.10">
    <property type="entry name" value="Tetracycline Repressor, domain 2"/>
    <property type="match status" value="1"/>
</dbReference>
<dbReference type="InterPro" id="IPR001647">
    <property type="entry name" value="HTH_TetR"/>
</dbReference>